<sequence length="501" mass="57215">MCQCDEERPRCSRCVRLGKVCPGYRQGVDLIFRNENRNTVSKSRLQKSENSFALSTRGLHPHNQHGSNCGTLTQTLLLRSLFPSQDDQTLCYFYEFMMHTMHESDHSRYLHLQLPTLFSRSRQDSALCLATQAISYAVRYLQSLSALRRAIQDPVEAKSDENLYAILLLCGYETITFDSETSSAWGSHVDGACALLRFRGQEKLSTPLQCNMFLFIRRNAIHGHTQLSRPIDPIFDELADAALPFENPEDRLLSVTIKIPQLQSSVNNIFSKSRWNIPDSDIAEIIRACESLDCELADWANNVSPACSYIAATNLNPTTYSVVPSLFFIPDEIHRYSDFYAARIWNLYRVSRLIIHSILLRAESELCTRSQIDRETLKDIHSQKVVRTLVNGICASVPYLMGYDLAQLKRPTTSINSVADKMWPQDSMVKVDKSKHTGRFSLVWPLYLCSSVPSVPESQRRWMRAQLHWLAENGESYAKLLSKAQSQTLFGRPEDFRFDCV</sequence>
<dbReference type="GO" id="GO:0008270">
    <property type="term" value="F:zinc ion binding"/>
    <property type="evidence" value="ECO:0007669"/>
    <property type="project" value="InterPro"/>
</dbReference>
<organism evidence="2 3">
    <name type="scientific">Mollisia scopiformis</name>
    <name type="common">Conifer needle endophyte fungus</name>
    <name type="synonym">Phialocephala scopiformis</name>
    <dbReference type="NCBI Taxonomy" id="149040"/>
    <lineage>
        <taxon>Eukaryota</taxon>
        <taxon>Fungi</taxon>
        <taxon>Dikarya</taxon>
        <taxon>Ascomycota</taxon>
        <taxon>Pezizomycotina</taxon>
        <taxon>Leotiomycetes</taxon>
        <taxon>Helotiales</taxon>
        <taxon>Mollisiaceae</taxon>
        <taxon>Mollisia</taxon>
    </lineage>
</organism>
<keyword evidence="1" id="KW-0539">Nucleus</keyword>
<dbReference type="PANTHER" id="PTHR38791">
    <property type="entry name" value="ZN(II)2CYS6 TRANSCRIPTION FACTOR (EUROFUNG)-RELATED-RELATED"/>
    <property type="match status" value="1"/>
</dbReference>
<dbReference type="InterPro" id="IPR001138">
    <property type="entry name" value="Zn2Cys6_DnaBD"/>
</dbReference>
<gene>
    <name evidence="2" type="ORF">LY89DRAFT_580739</name>
</gene>
<accession>A0A194XHN8</accession>
<dbReference type="AlphaFoldDB" id="A0A194XHN8"/>
<reference evidence="2 3" key="1">
    <citation type="submission" date="2015-10" db="EMBL/GenBank/DDBJ databases">
        <title>Full genome of DAOMC 229536 Phialocephala scopiformis, a fungal endophyte of spruce producing the potent anti-insectan compound rugulosin.</title>
        <authorList>
            <consortium name="DOE Joint Genome Institute"/>
            <person name="Walker A.K."/>
            <person name="Frasz S.L."/>
            <person name="Seifert K.A."/>
            <person name="Miller J.D."/>
            <person name="Mondo S.J."/>
            <person name="Labutti K."/>
            <person name="Lipzen A."/>
            <person name="Dockter R."/>
            <person name="Kennedy M."/>
            <person name="Grigoriev I.V."/>
            <person name="Spatafora J.W."/>
        </authorList>
    </citation>
    <scope>NUCLEOTIDE SEQUENCE [LARGE SCALE GENOMIC DNA]</scope>
    <source>
        <strain evidence="2 3">CBS 120377</strain>
    </source>
</reference>
<dbReference type="EMBL" id="KQ947410">
    <property type="protein sequence ID" value="KUJ19673.1"/>
    <property type="molecule type" value="Genomic_DNA"/>
</dbReference>
<keyword evidence="3" id="KW-1185">Reference proteome</keyword>
<dbReference type="InterPro" id="IPR053175">
    <property type="entry name" value="DHMBA_Reg_Transcription_Factor"/>
</dbReference>
<dbReference type="GO" id="GO:0000981">
    <property type="term" value="F:DNA-binding transcription factor activity, RNA polymerase II-specific"/>
    <property type="evidence" value="ECO:0007669"/>
    <property type="project" value="InterPro"/>
</dbReference>
<protein>
    <recommendedName>
        <fullName evidence="4">Zn(2)-C6 fungal-type domain-containing protein</fullName>
    </recommendedName>
</protein>
<dbReference type="Proteomes" id="UP000070700">
    <property type="component" value="Unassembled WGS sequence"/>
</dbReference>
<evidence type="ECO:0000313" key="2">
    <source>
        <dbReference type="EMBL" id="KUJ19673.1"/>
    </source>
</evidence>
<dbReference type="GeneID" id="28818801"/>
<dbReference type="RefSeq" id="XP_018074028.1">
    <property type="nucleotide sequence ID" value="XM_018209075.1"/>
</dbReference>
<proteinExistence type="predicted"/>
<name>A0A194XHN8_MOLSC</name>
<dbReference type="KEGG" id="psco:LY89DRAFT_580739"/>
<evidence type="ECO:0000313" key="3">
    <source>
        <dbReference type="Proteomes" id="UP000070700"/>
    </source>
</evidence>
<dbReference type="InParanoid" id="A0A194XHN8"/>
<dbReference type="CDD" id="cd00067">
    <property type="entry name" value="GAL4"/>
    <property type="match status" value="1"/>
</dbReference>
<evidence type="ECO:0008006" key="4">
    <source>
        <dbReference type="Google" id="ProtNLM"/>
    </source>
</evidence>
<dbReference type="OrthoDB" id="4220372at2759"/>
<evidence type="ECO:0000256" key="1">
    <source>
        <dbReference type="ARBA" id="ARBA00023242"/>
    </source>
</evidence>